<evidence type="ECO:0000256" key="8">
    <source>
        <dbReference type="ARBA" id="ARBA00023180"/>
    </source>
</evidence>
<evidence type="ECO:0008006" key="18">
    <source>
        <dbReference type="Google" id="ProtNLM"/>
    </source>
</evidence>
<evidence type="ECO:0000259" key="13">
    <source>
        <dbReference type="Pfam" id="PF02225"/>
    </source>
</evidence>
<dbReference type="CDD" id="cd04852">
    <property type="entry name" value="Peptidases_S8_3"/>
    <property type="match status" value="1"/>
</dbReference>
<dbReference type="GO" id="GO:0048731">
    <property type="term" value="P:system development"/>
    <property type="evidence" value="ECO:0007669"/>
    <property type="project" value="UniProtKB-ARBA"/>
</dbReference>
<dbReference type="Pfam" id="PF05922">
    <property type="entry name" value="Inhibitor_I9"/>
    <property type="match status" value="1"/>
</dbReference>
<dbReference type="PRINTS" id="PR00723">
    <property type="entry name" value="SUBTILISIN"/>
</dbReference>
<dbReference type="Gene3D" id="3.50.30.30">
    <property type="match status" value="1"/>
</dbReference>
<dbReference type="GO" id="GO:0004252">
    <property type="term" value="F:serine-type endopeptidase activity"/>
    <property type="evidence" value="ECO:0007669"/>
    <property type="project" value="UniProtKB-UniRule"/>
</dbReference>
<dbReference type="InterPro" id="IPR003137">
    <property type="entry name" value="PA_domain"/>
</dbReference>
<evidence type="ECO:0000256" key="9">
    <source>
        <dbReference type="PIRSR" id="PIRSR615500-1"/>
    </source>
</evidence>
<keyword evidence="5 11" id="KW-0732">Signal</keyword>
<keyword evidence="4 10" id="KW-0645">Protease</keyword>
<evidence type="ECO:0000256" key="5">
    <source>
        <dbReference type="ARBA" id="ARBA00022729"/>
    </source>
</evidence>
<dbReference type="Gene3D" id="3.30.70.80">
    <property type="entry name" value="Peptidase S8 propeptide/proteinase inhibitor I9"/>
    <property type="match status" value="1"/>
</dbReference>
<feature type="active site" description="Charge relay system" evidence="9 10">
    <location>
        <position position="135"/>
    </location>
</feature>
<evidence type="ECO:0000259" key="14">
    <source>
        <dbReference type="Pfam" id="PF05922"/>
    </source>
</evidence>
<dbReference type="Pfam" id="PF02225">
    <property type="entry name" value="PA"/>
    <property type="match status" value="1"/>
</dbReference>
<evidence type="ECO:0000256" key="4">
    <source>
        <dbReference type="ARBA" id="ARBA00022670"/>
    </source>
</evidence>
<dbReference type="InterPro" id="IPR041469">
    <property type="entry name" value="Subtilisin-like_FN3"/>
</dbReference>
<sequence length="772" mass="82738">MKHSSHVILKALMAVFFYSCVAAEHQKTYIVHMDKSVMPSPFSDHLQWYGMTMRSVSKSADMVYAYNKAMHGFSTRLTVDEAELLRKQHGIMHVQEEPVYQLHTTRTPEFLGLETSDVTLLESNSGSDVIVGVVDTGVWPGSKSLNDTGFGPIPSRWKGKCETGKGFKKSSCNRKLIGARYFLQSYEALLNGTFDENVESRSPLDDGGHGTHCATTAVGSAVTSASLSGYAKGTARGMAPHARLAVYKACWLQPYGRGSCLGGDVLAAIEAAIIDGVDILSLSLGGPTIDYFTNPIAWGAFMAVSHGIFVSFAAGNNVPTTQPVVNGAPWVVTVGAGTLDRDFPAYVTLGNGKKLSGVPVSLYSSEEQLSRSMMPLVFAGNINNSQHGGICFPGSLPPGSVTGKIVMCEGGPFGNVIQGLVVKAAGGVGMILANTVDSLQLEPQVEFHVLPTVMVDKRGSDILMSYMQVSNHNSTAKLTFEGTRLGVQPSPIVAGFSSRGPNPATPVILKPDIIAPGANILAGWTGNASPTGLINDTRRVKFNIMFGTSMACPHVSGIAVLLKIAHPEWSPAAMQSALMTTAYNTYKNGQELLDVATGEPATPFDLGAGHVDPVSALDPGLVYDASPEDYLSFLCALGYDPALINILYNRSFVRFLEKSYRAEDLNYPSFAVPNLPTGLGETNDITYTRTLTNVGTPETYKVSTVLKTDAVKIKVEPEELTFTKENEKKMYTVTFTATSMPPGTSRFGHLAWSGGKYVVTSPIAFTWNKSQL</sequence>
<reference evidence="16" key="1">
    <citation type="journal article" date="2023" name="bioRxiv">
        <title>Improved chromosome-level genome assembly for marigold (Tagetes erecta).</title>
        <authorList>
            <person name="Jiang F."/>
            <person name="Yuan L."/>
            <person name="Wang S."/>
            <person name="Wang H."/>
            <person name="Xu D."/>
            <person name="Wang A."/>
            <person name="Fan W."/>
        </authorList>
    </citation>
    <scope>NUCLEOTIDE SEQUENCE</scope>
    <source>
        <strain evidence="16">WSJ</strain>
        <tissue evidence="16">Leaf</tissue>
    </source>
</reference>
<dbReference type="SUPFAM" id="SSF52743">
    <property type="entry name" value="Subtilisin-like"/>
    <property type="match status" value="1"/>
</dbReference>
<dbReference type="AlphaFoldDB" id="A0AAD8L2Q5"/>
<evidence type="ECO:0000256" key="6">
    <source>
        <dbReference type="ARBA" id="ARBA00022801"/>
    </source>
</evidence>
<protein>
    <recommendedName>
        <fullName evidence="18">Subtilisin-like protease SBT1.7</fullName>
    </recommendedName>
</protein>
<keyword evidence="17" id="KW-1185">Reference proteome</keyword>
<dbReference type="Pfam" id="PF00082">
    <property type="entry name" value="Peptidase_S8"/>
    <property type="match status" value="1"/>
</dbReference>
<keyword evidence="7 10" id="KW-0720">Serine protease</keyword>
<feature type="domain" description="Peptidase S8/S53" evidence="12">
    <location>
        <begin position="126"/>
        <end position="590"/>
    </location>
</feature>
<evidence type="ECO:0000256" key="2">
    <source>
        <dbReference type="ARBA" id="ARBA00011073"/>
    </source>
</evidence>
<dbReference type="Proteomes" id="UP001229421">
    <property type="component" value="Unassembled WGS sequence"/>
</dbReference>
<evidence type="ECO:0000256" key="10">
    <source>
        <dbReference type="PROSITE-ProRule" id="PRU01240"/>
    </source>
</evidence>
<comment type="caution">
    <text evidence="16">The sequence shown here is derived from an EMBL/GenBank/DDBJ whole genome shotgun (WGS) entry which is preliminary data.</text>
</comment>
<proteinExistence type="inferred from homology"/>
<feature type="domain" description="Subtilisin-like protease fibronectin type-III" evidence="15">
    <location>
        <begin position="664"/>
        <end position="764"/>
    </location>
</feature>
<dbReference type="InterPro" id="IPR000209">
    <property type="entry name" value="Peptidase_S8/S53_dom"/>
</dbReference>
<dbReference type="GO" id="GO:0006508">
    <property type="term" value="P:proteolysis"/>
    <property type="evidence" value="ECO:0007669"/>
    <property type="project" value="UniProtKB-KW"/>
</dbReference>
<dbReference type="EMBL" id="JAUHHV010000002">
    <property type="protein sequence ID" value="KAK1433438.1"/>
    <property type="molecule type" value="Genomic_DNA"/>
</dbReference>
<dbReference type="SUPFAM" id="SSF54897">
    <property type="entry name" value="Protease propeptides/inhibitors"/>
    <property type="match status" value="1"/>
</dbReference>
<dbReference type="InterPro" id="IPR034197">
    <property type="entry name" value="Peptidases_S8_3"/>
</dbReference>
<dbReference type="Gene3D" id="3.40.50.200">
    <property type="entry name" value="Peptidase S8/S53 domain"/>
    <property type="match status" value="1"/>
</dbReference>
<evidence type="ECO:0000256" key="11">
    <source>
        <dbReference type="SAM" id="SignalP"/>
    </source>
</evidence>
<dbReference type="FunFam" id="3.50.30.30:FF:000005">
    <property type="entry name" value="subtilisin-like protease SBT1.5"/>
    <property type="match status" value="1"/>
</dbReference>
<organism evidence="16 17">
    <name type="scientific">Tagetes erecta</name>
    <name type="common">African marigold</name>
    <dbReference type="NCBI Taxonomy" id="13708"/>
    <lineage>
        <taxon>Eukaryota</taxon>
        <taxon>Viridiplantae</taxon>
        <taxon>Streptophyta</taxon>
        <taxon>Embryophyta</taxon>
        <taxon>Tracheophyta</taxon>
        <taxon>Spermatophyta</taxon>
        <taxon>Magnoliopsida</taxon>
        <taxon>eudicotyledons</taxon>
        <taxon>Gunneridae</taxon>
        <taxon>Pentapetalae</taxon>
        <taxon>asterids</taxon>
        <taxon>campanulids</taxon>
        <taxon>Asterales</taxon>
        <taxon>Asteraceae</taxon>
        <taxon>Asteroideae</taxon>
        <taxon>Heliantheae alliance</taxon>
        <taxon>Tageteae</taxon>
        <taxon>Tagetes</taxon>
    </lineage>
</organism>
<dbReference type="InterPro" id="IPR037045">
    <property type="entry name" value="S8pro/Inhibitor_I9_sf"/>
</dbReference>
<feature type="signal peptide" evidence="11">
    <location>
        <begin position="1"/>
        <end position="23"/>
    </location>
</feature>
<comment type="similarity">
    <text evidence="2 10">Belongs to the peptidase S8 family.</text>
</comment>
<gene>
    <name evidence="16" type="ORF">QVD17_10348</name>
</gene>
<dbReference type="PANTHER" id="PTHR10795">
    <property type="entry name" value="PROPROTEIN CONVERTASE SUBTILISIN/KEXIN"/>
    <property type="match status" value="1"/>
</dbReference>
<dbReference type="InterPro" id="IPR023828">
    <property type="entry name" value="Peptidase_S8_Ser-AS"/>
</dbReference>
<evidence type="ECO:0000313" key="17">
    <source>
        <dbReference type="Proteomes" id="UP001229421"/>
    </source>
</evidence>
<dbReference type="Pfam" id="PF17766">
    <property type="entry name" value="fn3_6"/>
    <property type="match status" value="1"/>
</dbReference>
<dbReference type="FunFam" id="3.30.70.80:FF:000003">
    <property type="entry name" value="Subtilisin-like protease SBT1.9"/>
    <property type="match status" value="1"/>
</dbReference>
<dbReference type="InterPro" id="IPR015500">
    <property type="entry name" value="Peptidase_S8_subtilisin-rel"/>
</dbReference>
<feature type="domain" description="Inhibitor I9" evidence="14">
    <location>
        <begin position="28"/>
        <end position="103"/>
    </location>
</feature>
<accession>A0AAD8L2Q5</accession>
<dbReference type="InterPro" id="IPR010259">
    <property type="entry name" value="S8pro/Inhibitor_I9"/>
</dbReference>
<comment type="subcellular location">
    <subcellularLocation>
        <location evidence="1">Secreted</location>
    </subcellularLocation>
</comment>
<dbReference type="PROSITE" id="PS00138">
    <property type="entry name" value="SUBTILASE_SER"/>
    <property type="match status" value="1"/>
</dbReference>
<dbReference type="InterPro" id="IPR036852">
    <property type="entry name" value="Peptidase_S8/S53_dom_sf"/>
</dbReference>
<feature type="chain" id="PRO_5041969092" description="Subtilisin-like protease SBT1.7" evidence="11">
    <location>
        <begin position="24"/>
        <end position="772"/>
    </location>
</feature>
<evidence type="ECO:0000256" key="1">
    <source>
        <dbReference type="ARBA" id="ARBA00004613"/>
    </source>
</evidence>
<keyword evidence="8" id="KW-0325">Glycoprotein</keyword>
<evidence type="ECO:0000259" key="12">
    <source>
        <dbReference type="Pfam" id="PF00082"/>
    </source>
</evidence>
<keyword evidence="6 10" id="KW-0378">Hydrolase</keyword>
<evidence type="ECO:0000256" key="3">
    <source>
        <dbReference type="ARBA" id="ARBA00022525"/>
    </source>
</evidence>
<evidence type="ECO:0000256" key="7">
    <source>
        <dbReference type="ARBA" id="ARBA00022825"/>
    </source>
</evidence>
<name>A0AAD8L2Q5_TARER</name>
<dbReference type="FunFam" id="3.40.50.200:FF:000006">
    <property type="entry name" value="Subtilisin-like protease SBT1.5"/>
    <property type="match status" value="1"/>
</dbReference>
<dbReference type="InterPro" id="IPR045051">
    <property type="entry name" value="SBT"/>
</dbReference>
<dbReference type="GO" id="GO:0005576">
    <property type="term" value="C:extracellular region"/>
    <property type="evidence" value="ECO:0007669"/>
    <property type="project" value="UniProtKB-SubCell"/>
</dbReference>
<evidence type="ECO:0000313" key="16">
    <source>
        <dbReference type="EMBL" id="KAK1433438.1"/>
    </source>
</evidence>
<dbReference type="PROSITE" id="PS51892">
    <property type="entry name" value="SUBTILASE"/>
    <property type="match status" value="1"/>
</dbReference>
<dbReference type="Gene3D" id="2.60.40.2310">
    <property type="match status" value="1"/>
</dbReference>
<keyword evidence="3" id="KW-0964">Secreted</keyword>
<feature type="active site" description="Charge relay system" evidence="9 10">
    <location>
        <position position="209"/>
    </location>
</feature>
<evidence type="ECO:0000259" key="15">
    <source>
        <dbReference type="Pfam" id="PF17766"/>
    </source>
</evidence>
<feature type="domain" description="PA" evidence="13">
    <location>
        <begin position="392"/>
        <end position="458"/>
    </location>
</feature>
<feature type="active site" description="Charge relay system" evidence="9 10">
    <location>
        <position position="549"/>
    </location>
</feature>
<dbReference type="CDD" id="cd02120">
    <property type="entry name" value="PA_subtilisin_like"/>
    <property type="match status" value="1"/>
</dbReference>